<gene>
    <name evidence="1" type="ORF">CB5_LOCUS4912</name>
</gene>
<evidence type="ECO:0000313" key="1">
    <source>
        <dbReference type="EMBL" id="CAD1821701.1"/>
    </source>
</evidence>
<protein>
    <submittedName>
        <fullName evidence="1">Uncharacterized protein</fullName>
    </submittedName>
</protein>
<accession>A0A6V7NSX5</accession>
<organism evidence="1">
    <name type="scientific">Ananas comosus var. bracteatus</name>
    <name type="common">red pineapple</name>
    <dbReference type="NCBI Taxonomy" id="296719"/>
    <lineage>
        <taxon>Eukaryota</taxon>
        <taxon>Viridiplantae</taxon>
        <taxon>Streptophyta</taxon>
        <taxon>Embryophyta</taxon>
        <taxon>Tracheophyta</taxon>
        <taxon>Spermatophyta</taxon>
        <taxon>Magnoliopsida</taxon>
        <taxon>Liliopsida</taxon>
        <taxon>Poales</taxon>
        <taxon>Bromeliaceae</taxon>
        <taxon>Bromelioideae</taxon>
        <taxon>Ananas</taxon>
    </lineage>
</organism>
<sequence length="117" mass="13085">MMQESGLICRADQEQFWGAGYRYQREVPEPRRATERYALGFELYKAEYRYCIARVPVLEPGTGTASRGYRYLAICLLDRGSGLRDLWPGIGTPTRVPVCSAGTAVCAVCNFCIFEGS</sequence>
<proteinExistence type="predicted"/>
<reference evidence="1" key="1">
    <citation type="submission" date="2020-07" db="EMBL/GenBank/DDBJ databases">
        <authorList>
            <person name="Lin J."/>
        </authorList>
    </citation>
    <scope>NUCLEOTIDE SEQUENCE</scope>
</reference>
<dbReference type="AlphaFoldDB" id="A0A6V7NSX5"/>
<name>A0A6V7NSX5_ANACO</name>
<dbReference type="EMBL" id="LR862141">
    <property type="protein sequence ID" value="CAD1821701.1"/>
    <property type="molecule type" value="Genomic_DNA"/>
</dbReference>